<dbReference type="RefSeq" id="WP_091969315.1">
    <property type="nucleotide sequence ID" value="NZ_FOPM01000003.1"/>
</dbReference>
<dbReference type="Pfam" id="PF02563">
    <property type="entry name" value="Poly_export"/>
    <property type="match status" value="1"/>
</dbReference>
<proteinExistence type="predicted"/>
<dbReference type="Gene3D" id="3.10.560.10">
    <property type="entry name" value="Outer membrane lipoprotein wza domain like"/>
    <property type="match status" value="1"/>
</dbReference>
<dbReference type="PANTHER" id="PTHR33619:SF3">
    <property type="entry name" value="POLYSACCHARIDE EXPORT PROTEIN GFCE-RELATED"/>
    <property type="match status" value="1"/>
</dbReference>
<keyword evidence="1" id="KW-0732">Signal</keyword>
<keyword evidence="7" id="KW-1185">Reference proteome</keyword>
<name>A0A1I2RXX2_9HYPH</name>
<dbReference type="InterPro" id="IPR058781">
    <property type="entry name" value="HH_AprE-like"/>
</dbReference>
<evidence type="ECO:0000256" key="2">
    <source>
        <dbReference type="SAM" id="Coils"/>
    </source>
</evidence>
<evidence type="ECO:0000313" key="7">
    <source>
        <dbReference type="Proteomes" id="UP000199229"/>
    </source>
</evidence>
<keyword evidence="2" id="KW-0175">Coiled coil</keyword>
<gene>
    <name evidence="6" type="ORF">SAMN05192565_103248</name>
</gene>
<dbReference type="Pfam" id="PF10531">
    <property type="entry name" value="SLBB"/>
    <property type="match status" value="1"/>
</dbReference>
<evidence type="ECO:0000259" key="3">
    <source>
        <dbReference type="Pfam" id="PF02563"/>
    </source>
</evidence>
<feature type="coiled-coil region" evidence="2">
    <location>
        <begin position="315"/>
        <end position="364"/>
    </location>
</feature>
<dbReference type="Proteomes" id="UP000199229">
    <property type="component" value="Unassembled WGS sequence"/>
</dbReference>
<dbReference type="PANTHER" id="PTHR33619">
    <property type="entry name" value="POLYSACCHARIDE EXPORT PROTEIN GFCE-RELATED"/>
    <property type="match status" value="1"/>
</dbReference>
<feature type="domain" description="Polysaccharide export protein N-terminal" evidence="3">
    <location>
        <begin position="37"/>
        <end position="103"/>
    </location>
</feature>
<feature type="domain" description="AprE-like long alpha-helical hairpin" evidence="5">
    <location>
        <begin position="181"/>
        <end position="362"/>
    </location>
</feature>
<reference evidence="7" key="1">
    <citation type="submission" date="2016-10" db="EMBL/GenBank/DDBJ databases">
        <authorList>
            <person name="Varghese N."/>
            <person name="Submissions S."/>
        </authorList>
    </citation>
    <scope>NUCLEOTIDE SEQUENCE [LARGE SCALE GENOMIC DNA]</scope>
    <source>
        <strain evidence="7">Gh-105</strain>
    </source>
</reference>
<evidence type="ECO:0000259" key="4">
    <source>
        <dbReference type="Pfam" id="PF10531"/>
    </source>
</evidence>
<dbReference type="GO" id="GO:0015159">
    <property type="term" value="F:polysaccharide transmembrane transporter activity"/>
    <property type="evidence" value="ECO:0007669"/>
    <property type="project" value="InterPro"/>
</dbReference>
<dbReference type="Gene3D" id="3.30.1950.10">
    <property type="entry name" value="wza like domain"/>
    <property type="match status" value="1"/>
</dbReference>
<feature type="domain" description="Soluble ligand binding" evidence="4">
    <location>
        <begin position="131"/>
        <end position="161"/>
    </location>
</feature>
<dbReference type="STRING" id="582675.SAMN05192565_103248"/>
<sequence length="427" mass="47220">MLSKFIFEIATGGPRRTVRGPALGWLAALIAGTAPVAAADYRLGAGDSLEITVVGMTDFRYKLPVDLQGEIAVPYVGALSVSGKTVPELRKELQERLPTKLIRQRTLEGRDVPVVVLPEEVVVTVAEYRPVYVNGDVAHPGEQPFRPGMTVRKALALAGGYDIMRFRASNPFLDSADLRGEYESLLTSAAKDQLQIWRIQIMLGQRTSFDLKSLPQTQAVADLATTEDAQLKVLEADFTKEKGFLVEASRKATAQLATLTSQRSSETEGLKADSEDYDRLKDLMQRGTVPMLRISDARRNVLLSSTRWLQAAAQVTQLERDRDEIDRKVVRLADQRRSDLLKELQEATTRLNATRARMDAVSEKMLYTGIVKSQIVRGKGGKPSLSIFRNEEGVPRRMDVQEDADLFPGDTIEVALTTEYAVGLGSR</sequence>
<dbReference type="InterPro" id="IPR003715">
    <property type="entry name" value="Poly_export_N"/>
</dbReference>
<evidence type="ECO:0000259" key="5">
    <source>
        <dbReference type="Pfam" id="PF25994"/>
    </source>
</evidence>
<dbReference type="InterPro" id="IPR049712">
    <property type="entry name" value="Poly_export"/>
</dbReference>
<dbReference type="InterPro" id="IPR019554">
    <property type="entry name" value="Soluble_ligand-bd"/>
</dbReference>
<dbReference type="OrthoDB" id="9798876at2"/>
<dbReference type="EMBL" id="FOPM01000003">
    <property type="protein sequence ID" value="SFG45545.1"/>
    <property type="molecule type" value="Genomic_DNA"/>
</dbReference>
<accession>A0A1I2RXX2</accession>
<evidence type="ECO:0000256" key="1">
    <source>
        <dbReference type="ARBA" id="ARBA00022729"/>
    </source>
</evidence>
<evidence type="ECO:0000313" key="6">
    <source>
        <dbReference type="EMBL" id="SFG45545.1"/>
    </source>
</evidence>
<dbReference type="Pfam" id="PF25994">
    <property type="entry name" value="HH_AprE"/>
    <property type="match status" value="1"/>
</dbReference>
<dbReference type="AlphaFoldDB" id="A0A1I2RXX2"/>
<protein>
    <submittedName>
        <fullName evidence="6">Polysaccharide export outer membrane protein</fullName>
    </submittedName>
</protein>
<organism evidence="6 7">
    <name type="scientific">Methylobacterium gossipiicola</name>
    <dbReference type="NCBI Taxonomy" id="582675"/>
    <lineage>
        <taxon>Bacteria</taxon>
        <taxon>Pseudomonadati</taxon>
        <taxon>Pseudomonadota</taxon>
        <taxon>Alphaproteobacteria</taxon>
        <taxon>Hyphomicrobiales</taxon>
        <taxon>Methylobacteriaceae</taxon>
        <taxon>Methylobacterium</taxon>
    </lineage>
</organism>